<evidence type="ECO:0000256" key="2">
    <source>
        <dbReference type="ARBA" id="ARBA00022448"/>
    </source>
</evidence>
<feature type="transmembrane region" description="Helical" evidence="7">
    <location>
        <begin position="36"/>
        <end position="56"/>
    </location>
</feature>
<keyword evidence="5 7" id="KW-1133">Transmembrane helix</keyword>
<dbReference type="Proteomes" id="UP001597280">
    <property type="component" value="Unassembled WGS sequence"/>
</dbReference>
<comment type="similarity">
    <text evidence="7">Belongs to the binding-protein-dependent transport system permease family.</text>
</comment>
<dbReference type="CDD" id="cd06261">
    <property type="entry name" value="TM_PBP2"/>
    <property type="match status" value="1"/>
</dbReference>
<feature type="transmembrane region" description="Helical" evidence="7">
    <location>
        <begin position="164"/>
        <end position="184"/>
    </location>
</feature>
<dbReference type="PANTHER" id="PTHR30151:SF20">
    <property type="entry name" value="ABC TRANSPORTER PERMEASE PROTEIN HI_0355-RELATED"/>
    <property type="match status" value="1"/>
</dbReference>
<protein>
    <submittedName>
        <fullName evidence="10">ABC transporter permease</fullName>
    </submittedName>
</protein>
<dbReference type="PANTHER" id="PTHR30151">
    <property type="entry name" value="ALKANE SULFONATE ABC TRANSPORTER-RELATED, MEMBRANE SUBUNIT"/>
    <property type="match status" value="1"/>
</dbReference>
<keyword evidence="2 7" id="KW-0813">Transport</keyword>
<evidence type="ECO:0000256" key="6">
    <source>
        <dbReference type="ARBA" id="ARBA00023136"/>
    </source>
</evidence>
<dbReference type="RefSeq" id="WP_137769030.1">
    <property type="nucleotide sequence ID" value="NZ_BAAAIS010000002.1"/>
</dbReference>
<evidence type="ECO:0000256" key="5">
    <source>
        <dbReference type="ARBA" id="ARBA00022989"/>
    </source>
</evidence>
<evidence type="ECO:0000256" key="1">
    <source>
        <dbReference type="ARBA" id="ARBA00004651"/>
    </source>
</evidence>
<keyword evidence="6 7" id="KW-0472">Membrane</keyword>
<reference evidence="11" key="1">
    <citation type="journal article" date="2019" name="Int. J. Syst. Evol. Microbiol.">
        <title>The Global Catalogue of Microorganisms (GCM) 10K type strain sequencing project: providing services to taxonomists for standard genome sequencing and annotation.</title>
        <authorList>
            <consortium name="The Broad Institute Genomics Platform"/>
            <consortium name="The Broad Institute Genome Sequencing Center for Infectious Disease"/>
            <person name="Wu L."/>
            <person name="Ma J."/>
        </authorList>
    </citation>
    <scope>NUCLEOTIDE SEQUENCE [LARGE SCALE GENOMIC DNA]</scope>
    <source>
        <strain evidence="11">JCM 11650</strain>
    </source>
</reference>
<name>A0ABW4PVJ9_9MICO</name>
<evidence type="ECO:0000256" key="7">
    <source>
        <dbReference type="RuleBase" id="RU363032"/>
    </source>
</evidence>
<feature type="transmembrane region" description="Helical" evidence="7">
    <location>
        <begin position="262"/>
        <end position="284"/>
    </location>
</feature>
<evidence type="ECO:0000256" key="8">
    <source>
        <dbReference type="SAM" id="MobiDB-lite"/>
    </source>
</evidence>
<evidence type="ECO:0000259" key="9">
    <source>
        <dbReference type="PROSITE" id="PS50928"/>
    </source>
</evidence>
<dbReference type="PROSITE" id="PS50928">
    <property type="entry name" value="ABC_TM1"/>
    <property type="match status" value="1"/>
</dbReference>
<feature type="transmembrane region" description="Helical" evidence="7">
    <location>
        <begin position="132"/>
        <end position="152"/>
    </location>
</feature>
<sequence length="299" mass="29960">MTTTTPATPAPPASPAGPAEGRRSRRAGRTADRRPLPRWAIGAIGVLATLAVWWILAATLLSGVGAAGGGAIPTPGAILAQLVADGPVYYARNASVTLAEAGLGYLGGNALALLLAGLVMVVPALERVITQLGVVSYCLPLVAIGPIVFIVLGPPESGAPSGTAVVLAGLSVFFTTLVGSIMGLRAADRSALDVVTVYGGTRLTQLRKVQIVAALPGVLTSLRIAAPGALLGAVLGEYVGGVDRGLGPAMVNAQQSLEIERVWGVAIVCGLLAGAAFALLALVARVVTPWSTGTEGGRS</sequence>
<comment type="caution">
    <text evidence="10">The sequence shown here is derived from an EMBL/GenBank/DDBJ whole genome shotgun (WGS) entry which is preliminary data.</text>
</comment>
<evidence type="ECO:0000256" key="3">
    <source>
        <dbReference type="ARBA" id="ARBA00022475"/>
    </source>
</evidence>
<dbReference type="Pfam" id="PF00528">
    <property type="entry name" value="BPD_transp_1"/>
    <property type="match status" value="1"/>
</dbReference>
<dbReference type="InterPro" id="IPR000515">
    <property type="entry name" value="MetI-like"/>
</dbReference>
<dbReference type="Gene3D" id="1.10.3720.10">
    <property type="entry name" value="MetI-like"/>
    <property type="match status" value="1"/>
</dbReference>
<evidence type="ECO:0000313" key="10">
    <source>
        <dbReference type="EMBL" id="MFD1834135.1"/>
    </source>
</evidence>
<evidence type="ECO:0000256" key="4">
    <source>
        <dbReference type="ARBA" id="ARBA00022692"/>
    </source>
</evidence>
<accession>A0ABW4PVJ9</accession>
<keyword evidence="11" id="KW-1185">Reference proteome</keyword>
<comment type="subcellular location">
    <subcellularLocation>
        <location evidence="1 7">Cell membrane</location>
        <topology evidence="1 7">Multi-pass membrane protein</topology>
    </subcellularLocation>
</comment>
<feature type="region of interest" description="Disordered" evidence="8">
    <location>
        <begin position="1"/>
        <end position="31"/>
    </location>
</feature>
<evidence type="ECO:0000313" key="11">
    <source>
        <dbReference type="Proteomes" id="UP001597280"/>
    </source>
</evidence>
<dbReference type="EMBL" id="JBHUFL010000002">
    <property type="protein sequence ID" value="MFD1834135.1"/>
    <property type="molecule type" value="Genomic_DNA"/>
</dbReference>
<dbReference type="InterPro" id="IPR035906">
    <property type="entry name" value="MetI-like_sf"/>
</dbReference>
<gene>
    <name evidence="10" type="ORF">ACFSDA_03510</name>
</gene>
<keyword evidence="3" id="KW-1003">Cell membrane</keyword>
<keyword evidence="4 7" id="KW-0812">Transmembrane</keyword>
<proteinExistence type="inferred from homology"/>
<organism evidence="10 11">
    <name type="scientific">Brachybacterium rhamnosum</name>
    <dbReference type="NCBI Taxonomy" id="173361"/>
    <lineage>
        <taxon>Bacteria</taxon>
        <taxon>Bacillati</taxon>
        <taxon>Actinomycetota</taxon>
        <taxon>Actinomycetes</taxon>
        <taxon>Micrococcales</taxon>
        <taxon>Dermabacteraceae</taxon>
        <taxon>Brachybacterium</taxon>
    </lineage>
</organism>
<feature type="transmembrane region" description="Helical" evidence="7">
    <location>
        <begin position="103"/>
        <end position="125"/>
    </location>
</feature>
<dbReference type="SUPFAM" id="SSF161098">
    <property type="entry name" value="MetI-like"/>
    <property type="match status" value="1"/>
</dbReference>
<feature type="domain" description="ABC transmembrane type-1" evidence="9">
    <location>
        <begin position="90"/>
        <end position="284"/>
    </location>
</feature>